<evidence type="ECO:0000313" key="2">
    <source>
        <dbReference type="Proteomes" id="UP000439123"/>
    </source>
</evidence>
<sequence>MAVQVGQGERSVNHGGALVESGLKACHSRRGFQKRYPVYG</sequence>
<gene>
    <name evidence="1" type="ORF">AERO8C_70433</name>
</gene>
<dbReference type="Proteomes" id="UP000439123">
    <property type="component" value="Unassembled WGS sequence"/>
</dbReference>
<proteinExistence type="predicted"/>
<evidence type="ECO:0000313" key="1">
    <source>
        <dbReference type="EMBL" id="VXA88806.1"/>
    </source>
</evidence>
<dbReference type="AlphaFoldDB" id="A0A653LB85"/>
<accession>A0A653LB85</accession>
<organism evidence="1 2">
    <name type="scientific">Aeromonas veronii</name>
    <dbReference type="NCBI Taxonomy" id="654"/>
    <lineage>
        <taxon>Bacteria</taxon>
        <taxon>Pseudomonadati</taxon>
        <taxon>Pseudomonadota</taxon>
        <taxon>Gammaproteobacteria</taxon>
        <taxon>Aeromonadales</taxon>
        <taxon>Aeromonadaceae</taxon>
        <taxon>Aeromonas</taxon>
    </lineage>
</organism>
<protein>
    <submittedName>
        <fullName evidence="1">Uncharacterized protein</fullName>
    </submittedName>
</protein>
<reference evidence="1 2" key="1">
    <citation type="submission" date="2019-10" db="EMBL/GenBank/DDBJ databases">
        <authorList>
            <person name="Karimi E."/>
        </authorList>
    </citation>
    <scope>NUCLEOTIDE SEQUENCE [LARGE SCALE GENOMIC DNA]</scope>
    <source>
        <strain evidence="1">Aeromonas sp. 8C</strain>
    </source>
</reference>
<name>A0A653LB85_AERVE</name>
<dbReference type="EMBL" id="CABWLC010000020">
    <property type="protein sequence ID" value="VXA88806.1"/>
    <property type="molecule type" value="Genomic_DNA"/>
</dbReference>